<dbReference type="Pfam" id="PF01344">
    <property type="entry name" value="Kelch_1"/>
    <property type="match status" value="1"/>
</dbReference>
<gene>
    <name evidence="2" type="ORF">SMTD_LOCUS2837</name>
</gene>
<keyword evidence="3" id="KW-1185">Reference proteome</keyword>
<dbReference type="AlphaFoldDB" id="A0A3P7YQH4"/>
<dbReference type="EMBL" id="UZAL01004307">
    <property type="protein sequence ID" value="VDO89891.1"/>
    <property type="molecule type" value="Genomic_DNA"/>
</dbReference>
<protein>
    <submittedName>
        <fullName evidence="2">Uncharacterized protein</fullName>
    </submittedName>
</protein>
<keyword evidence="1" id="KW-0880">Kelch repeat</keyword>
<dbReference type="InterPro" id="IPR006652">
    <property type="entry name" value="Kelch_1"/>
</dbReference>
<dbReference type="Proteomes" id="UP000269396">
    <property type="component" value="Unassembled WGS sequence"/>
</dbReference>
<sequence>MNTVERYDPEKDNWEELACLNRARSGAGKFGFIYLLCIYKIHVFYTRL</sequence>
<evidence type="ECO:0000256" key="1">
    <source>
        <dbReference type="ARBA" id="ARBA00022441"/>
    </source>
</evidence>
<dbReference type="InterPro" id="IPR015915">
    <property type="entry name" value="Kelch-typ_b-propeller"/>
</dbReference>
<reference evidence="2 3" key="1">
    <citation type="submission" date="2018-11" db="EMBL/GenBank/DDBJ databases">
        <authorList>
            <consortium name="Pathogen Informatics"/>
        </authorList>
    </citation>
    <scope>NUCLEOTIDE SEQUENCE [LARGE SCALE GENOMIC DNA]</scope>
    <source>
        <strain>Denwood</strain>
        <strain evidence="3">Zambia</strain>
    </source>
</reference>
<organism evidence="2 3">
    <name type="scientific">Schistosoma mattheei</name>
    <dbReference type="NCBI Taxonomy" id="31246"/>
    <lineage>
        <taxon>Eukaryota</taxon>
        <taxon>Metazoa</taxon>
        <taxon>Spiralia</taxon>
        <taxon>Lophotrochozoa</taxon>
        <taxon>Platyhelminthes</taxon>
        <taxon>Trematoda</taxon>
        <taxon>Digenea</taxon>
        <taxon>Strigeidida</taxon>
        <taxon>Schistosomatoidea</taxon>
        <taxon>Schistosomatidae</taxon>
        <taxon>Schistosoma</taxon>
    </lineage>
</organism>
<proteinExistence type="predicted"/>
<evidence type="ECO:0000313" key="2">
    <source>
        <dbReference type="EMBL" id="VDO89891.1"/>
    </source>
</evidence>
<dbReference type="SUPFAM" id="SSF117281">
    <property type="entry name" value="Kelch motif"/>
    <property type="match status" value="1"/>
</dbReference>
<accession>A0A3P7YQH4</accession>
<evidence type="ECO:0000313" key="3">
    <source>
        <dbReference type="Proteomes" id="UP000269396"/>
    </source>
</evidence>
<name>A0A3P7YQH4_9TREM</name>